<evidence type="ECO:0000313" key="3">
    <source>
        <dbReference type="EMBL" id="NYD54316.1"/>
    </source>
</evidence>
<keyword evidence="4" id="KW-1185">Reference proteome</keyword>
<dbReference type="RefSeq" id="WP_345475231.1">
    <property type="nucleotide sequence ID" value="NZ_BAABLC010000001.1"/>
</dbReference>
<accession>A0A7Y9EV16</accession>
<dbReference type="Proteomes" id="UP000552045">
    <property type="component" value="Unassembled WGS sequence"/>
</dbReference>
<proteinExistence type="predicted"/>
<dbReference type="AlphaFoldDB" id="A0A7Y9EV16"/>
<keyword evidence="1" id="KW-0812">Transmembrane</keyword>
<reference evidence="3 4" key="1">
    <citation type="submission" date="2020-07" db="EMBL/GenBank/DDBJ databases">
        <title>Sequencing the genomes of 1000 actinobacteria strains.</title>
        <authorList>
            <person name="Klenk H.-P."/>
        </authorList>
    </citation>
    <scope>NUCLEOTIDE SEQUENCE [LARGE SCALE GENOMIC DNA]</scope>
    <source>
        <strain evidence="3 4">DSM 22185</strain>
    </source>
</reference>
<evidence type="ECO:0000313" key="4">
    <source>
        <dbReference type="Proteomes" id="UP000552045"/>
    </source>
</evidence>
<keyword evidence="1" id="KW-1133">Transmembrane helix</keyword>
<sequence length="233" mass="23506">MAALALATAVAAGSLVSAPAHADVGQRIGASFDSSAVTDRSDDDDAVAEQRLAEHLGELIAAYDRSSNEIDLDRVPASTLASDEGQAFVDAVALARDGASGVSDLETIFTMLRDRLGESTGLGITGTVALAPGVSVTFPDDATSTAYITGGSDPWPYVQLTNAEQQAMVPGASAALIASVCALLGPETAGVGCGVGAAVIGMIVGIIVANGVRPNNRQMRIYPLVGPTGFSCQ</sequence>
<evidence type="ECO:0000256" key="2">
    <source>
        <dbReference type="SAM" id="SignalP"/>
    </source>
</evidence>
<protein>
    <submittedName>
        <fullName evidence="3">Uncharacterized protein</fullName>
    </submittedName>
</protein>
<feature type="signal peptide" evidence="2">
    <location>
        <begin position="1"/>
        <end position="22"/>
    </location>
</feature>
<evidence type="ECO:0000256" key="1">
    <source>
        <dbReference type="SAM" id="Phobius"/>
    </source>
</evidence>
<feature type="transmembrane region" description="Helical" evidence="1">
    <location>
        <begin position="189"/>
        <end position="212"/>
    </location>
</feature>
<organism evidence="3 4">
    <name type="scientific">Microbacterium pseudoresistens</name>
    <dbReference type="NCBI Taxonomy" id="640634"/>
    <lineage>
        <taxon>Bacteria</taxon>
        <taxon>Bacillati</taxon>
        <taxon>Actinomycetota</taxon>
        <taxon>Actinomycetes</taxon>
        <taxon>Micrococcales</taxon>
        <taxon>Microbacteriaceae</taxon>
        <taxon>Microbacterium</taxon>
    </lineage>
</organism>
<keyword evidence="2" id="KW-0732">Signal</keyword>
<dbReference type="EMBL" id="JACCBH010000001">
    <property type="protein sequence ID" value="NYD54316.1"/>
    <property type="molecule type" value="Genomic_DNA"/>
</dbReference>
<feature type="chain" id="PRO_5031559059" evidence="2">
    <location>
        <begin position="23"/>
        <end position="233"/>
    </location>
</feature>
<keyword evidence="1" id="KW-0472">Membrane</keyword>
<comment type="caution">
    <text evidence="3">The sequence shown here is derived from an EMBL/GenBank/DDBJ whole genome shotgun (WGS) entry which is preliminary data.</text>
</comment>
<gene>
    <name evidence="3" type="ORF">BKA02_001371</name>
</gene>
<name>A0A7Y9EV16_9MICO</name>